<keyword evidence="2" id="KW-1003">Cell membrane</keyword>
<dbReference type="InterPro" id="IPR050250">
    <property type="entry name" value="Macrolide_Exporter_MacB"/>
</dbReference>
<feature type="domain" description="ABC3 transporter permease C-terminal" evidence="8">
    <location>
        <begin position="277"/>
        <end position="394"/>
    </location>
</feature>
<evidence type="ECO:0000256" key="4">
    <source>
        <dbReference type="ARBA" id="ARBA00022989"/>
    </source>
</evidence>
<evidence type="ECO:0000313" key="11">
    <source>
        <dbReference type="Proteomes" id="UP000593892"/>
    </source>
</evidence>
<dbReference type="InterPro" id="IPR025857">
    <property type="entry name" value="MacB_PCD"/>
</dbReference>
<protein>
    <submittedName>
        <fullName evidence="10">ABC transporter permease</fullName>
    </submittedName>
</protein>
<keyword evidence="11" id="KW-1185">Reference proteome</keyword>
<evidence type="ECO:0000259" key="8">
    <source>
        <dbReference type="Pfam" id="PF02687"/>
    </source>
</evidence>
<comment type="subcellular location">
    <subcellularLocation>
        <location evidence="1">Cell membrane</location>
        <topology evidence="1">Multi-pass membrane protein</topology>
    </subcellularLocation>
</comment>
<keyword evidence="4 7" id="KW-1133">Transmembrane helix</keyword>
<reference evidence="10 11" key="1">
    <citation type="submission" date="2020-10" db="EMBL/GenBank/DDBJ databases">
        <title>Complete genome sequence of Paludibaculum fermentans P105T, a facultatively anaerobic acidobacterium capable of dissimilatory Fe(III) reduction.</title>
        <authorList>
            <person name="Dedysh S.N."/>
            <person name="Beletsky A.V."/>
            <person name="Kulichevskaya I.S."/>
            <person name="Mardanov A.V."/>
            <person name="Ravin N.V."/>
        </authorList>
    </citation>
    <scope>NUCLEOTIDE SEQUENCE [LARGE SCALE GENOMIC DNA]</scope>
    <source>
        <strain evidence="10 11">P105</strain>
    </source>
</reference>
<evidence type="ECO:0000256" key="3">
    <source>
        <dbReference type="ARBA" id="ARBA00022692"/>
    </source>
</evidence>
<dbReference type="InterPro" id="IPR008075">
    <property type="entry name" value="LIMR"/>
</dbReference>
<feature type="transmembrane region" description="Helical" evidence="7">
    <location>
        <begin position="767"/>
        <end position="789"/>
    </location>
</feature>
<evidence type="ECO:0000313" key="10">
    <source>
        <dbReference type="EMBL" id="QOY86688.1"/>
    </source>
</evidence>
<feature type="transmembrane region" description="Helical" evidence="7">
    <location>
        <begin position="271"/>
        <end position="294"/>
    </location>
</feature>
<proteinExistence type="inferred from homology"/>
<comment type="similarity">
    <text evidence="6">Belongs to the ABC-4 integral membrane protein family.</text>
</comment>
<feature type="domain" description="ABC3 transporter permease C-terminal" evidence="8">
    <location>
        <begin position="682"/>
        <end position="796"/>
    </location>
</feature>
<dbReference type="InterPro" id="IPR003838">
    <property type="entry name" value="ABC3_permease_C"/>
</dbReference>
<dbReference type="PANTHER" id="PTHR30572">
    <property type="entry name" value="MEMBRANE COMPONENT OF TRANSPORTER-RELATED"/>
    <property type="match status" value="1"/>
</dbReference>
<keyword evidence="3 7" id="KW-0812">Transmembrane</keyword>
<organism evidence="10 11">
    <name type="scientific">Paludibaculum fermentans</name>
    <dbReference type="NCBI Taxonomy" id="1473598"/>
    <lineage>
        <taxon>Bacteria</taxon>
        <taxon>Pseudomonadati</taxon>
        <taxon>Acidobacteriota</taxon>
        <taxon>Terriglobia</taxon>
        <taxon>Bryobacterales</taxon>
        <taxon>Bryobacteraceae</taxon>
        <taxon>Paludibaculum</taxon>
    </lineage>
</organism>
<dbReference type="Pfam" id="PF12704">
    <property type="entry name" value="MacB_PCD"/>
    <property type="match status" value="2"/>
</dbReference>
<dbReference type="RefSeq" id="WP_194448357.1">
    <property type="nucleotide sequence ID" value="NZ_CP063849.1"/>
</dbReference>
<evidence type="ECO:0000256" key="5">
    <source>
        <dbReference type="ARBA" id="ARBA00023136"/>
    </source>
</evidence>
<sequence length="803" mass="86683">MRSLLEDVRYAVRLLFRQPGFTLAAVLLLALGIGVNSAIFSIVDSVLLHPLSYKDPDKLYVIWTKNQIRNKQQGAFAAPEFQEYAGRQKSFSQFAAYMHYPATLTGRDEPARVATVLVSAGYLEMLGISPFLGRGFAAEEYQIGRNQVALLTEQFWRERFGADPAIVGKVLRLDNELHVVAGILPRIKGENRQVDMYLPLALSPEAAASWDSRFLYVTGRLNDGITSEQASAELKSIGAAISADHPESNIGTEPYLVPAEREAQGDARQPLLVLSAAVGLVLLVTCSNVANLLLVRAAARHKEVAIRSAMGASQGRVFRQMITESLTLALMGGAVGLFVAWWGVRIIGRWSSTTMPNMALAQVDWLVVGYTFVVSAVAGILFGGIPAWQVLRLNLADTLRDETRGTSGGARKGLTRSLLVVSEVALSVILLVGAGLLLRTFIELSRLDLGFNSDHVLTLRTTLAETAYADDAAKANYVRRIIERLERVPGVVSAGVSTALPMMQVNWLTDFSVDGRPAQSGQKESATYTAVTPRYLDTIGARLVKGRMISETDNETAPPVVLISEALAKRTFPGEDAVGKSINMRVGRFKTHAQIIGVVHDIAYAKPDEKPRPIIYQPHAQRSWPFLAFAIRTSADPMSLEGAVRRAFFEVDSSLPVEKVQPLGALMDKVLAQQRLALVLLIVFAGLAVVLAAVGLFGVLAVAVAQRSREMGIRMALGASGQDILRLVLTQGMGLTTAGIFAGLLAAPLASQVMRQMLYGVQPLDPITFAAVALLVLAASLAACVLPAWRASKVDPGNALRGE</sequence>
<dbReference type="InterPro" id="IPR017800">
    <property type="entry name" value="ADOP"/>
</dbReference>
<feature type="transmembrane region" description="Helical" evidence="7">
    <location>
        <begin position="326"/>
        <end position="347"/>
    </location>
</feature>
<feature type="transmembrane region" description="Helical" evidence="7">
    <location>
        <begin position="367"/>
        <end position="391"/>
    </location>
</feature>
<accession>A0A7S7NN51</accession>
<dbReference type="Pfam" id="PF02687">
    <property type="entry name" value="FtsX"/>
    <property type="match status" value="2"/>
</dbReference>
<evidence type="ECO:0000259" key="9">
    <source>
        <dbReference type="Pfam" id="PF12704"/>
    </source>
</evidence>
<gene>
    <name evidence="10" type="ORF">IRI77_28455</name>
</gene>
<keyword evidence="5 7" id="KW-0472">Membrane</keyword>
<evidence type="ECO:0000256" key="1">
    <source>
        <dbReference type="ARBA" id="ARBA00004651"/>
    </source>
</evidence>
<dbReference type="KEGG" id="pfer:IRI77_28455"/>
<feature type="transmembrane region" description="Helical" evidence="7">
    <location>
        <begin position="676"/>
        <end position="703"/>
    </location>
</feature>
<dbReference type="EMBL" id="CP063849">
    <property type="protein sequence ID" value="QOY86688.1"/>
    <property type="molecule type" value="Genomic_DNA"/>
</dbReference>
<dbReference type="PRINTS" id="PR01692">
    <property type="entry name" value="LIPOCALINIMR"/>
</dbReference>
<dbReference type="GO" id="GO:0005886">
    <property type="term" value="C:plasma membrane"/>
    <property type="evidence" value="ECO:0007669"/>
    <property type="project" value="UniProtKB-SubCell"/>
</dbReference>
<dbReference type="AlphaFoldDB" id="A0A7S7NN51"/>
<feature type="transmembrane region" description="Helical" evidence="7">
    <location>
        <begin position="724"/>
        <end position="747"/>
    </location>
</feature>
<dbReference type="PANTHER" id="PTHR30572:SF4">
    <property type="entry name" value="ABC TRANSPORTER PERMEASE YTRF"/>
    <property type="match status" value="1"/>
</dbReference>
<feature type="transmembrane region" description="Helical" evidence="7">
    <location>
        <begin position="418"/>
        <end position="438"/>
    </location>
</feature>
<evidence type="ECO:0000256" key="7">
    <source>
        <dbReference type="SAM" id="Phobius"/>
    </source>
</evidence>
<feature type="transmembrane region" description="Helical" evidence="7">
    <location>
        <begin position="21"/>
        <end position="43"/>
    </location>
</feature>
<evidence type="ECO:0000256" key="2">
    <source>
        <dbReference type="ARBA" id="ARBA00022475"/>
    </source>
</evidence>
<dbReference type="NCBIfam" id="TIGR03434">
    <property type="entry name" value="ADOP"/>
    <property type="match status" value="1"/>
</dbReference>
<name>A0A7S7NN51_PALFE</name>
<dbReference type="Proteomes" id="UP000593892">
    <property type="component" value="Chromosome"/>
</dbReference>
<feature type="domain" description="MacB-like periplasmic core" evidence="9">
    <location>
        <begin position="22"/>
        <end position="236"/>
    </location>
</feature>
<feature type="domain" description="MacB-like periplasmic core" evidence="9">
    <location>
        <begin position="422"/>
        <end position="620"/>
    </location>
</feature>
<evidence type="ECO:0000256" key="6">
    <source>
        <dbReference type="ARBA" id="ARBA00038076"/>
    </source>
</evidence>
<dbReference type="GO" id="GO:0022857">
    <property type="term" value="F:transmembrane transporter activity"/>
    <property type="evidence" value="ECO:0007669"/>
    <property type="project" value="TreeGrafter"/>
</dbReference>